<sequence length="304" mass="32392">MVRDLTFWPRYLASLLLVPRAVAWTLLWRNETTTSSVEDGQSAQNCTQIWHEEGRQFSWDPEGPWCLKFYSDPLCDYSNGISCEGRLWKQQATQNISAFSVYPMPDSSVTAFGFASSTAIPTTTTAATSTPTDANAEQTPVAETASGGSSRLSAGAIAGIAVGAAAAVALLCAVFFYLGRRSRRKAAAAAAVAATSLPRSDSPSAAPLNTSSSTNPSSPPSDDVSSSATLAVSGTVAELPKPPMVEDQHVSPPDYIQPPNGTRMIELPGQTPEVELSNTHQVQEMSVSRQIQELEGHGTEKRRL</sequence>
<dbReference type="GeneID" id="2874998"/>
<feature type="compositionally biased region" description="Low complexity" evidence="1">
    <location>
        <begin position="209"/>
        <end position="227"/>
    </location>
</feature>
<dbReference type="OMA" id="WGPRYQG"/>
<keyword evidence="5" id="KW-1185">Reference proteome</keyword>
<keyword evidence="3" id="KW-0732">Signal</keyword>
<keyword evidence="2" id="KW-0812">Transmembrane</keyword>
<dbReference type="HOGENOM" id="CLU_081335_0_0_1"/>
<feature type="chain" id="PRO_5010288548" evidence="3">
    <location>
        <begin position="24"/>
        <end position="304"/>
    </location>
</feature>
<reference evidence="5" key="2">
    <citation type="journal article" date="2009" name="Fungal Genet. Biol.">
        <title>The 2008 update of the Aspergillus nidulans genome annotation: a community effort.</title>
        <authorList>
            <person name="Wortman J.R."/>
            <person name="Gilsenan J.M."/>
            <person name="Joardar V."/>
            <person name="Deegan J."/>
            <person name="Clutterbuck J."/>
            <person name="Andersen M.R."/>
            <person name="Archer D."/>
            <person name="Bencina M."/>
            <person name="Braus G."/>
            <person name="Coutinho P."/>
            <person name="von Dohren H."/>
            <person name="Doonan J."/>
            <person name="Driessen A.J."/>
            <person name="Durek P."/>
            <person name="Espeso E."/>
            <person name="Fekete E."/>
            <person name="Flipphi M."/>
            <person name="Estrada C.G."/>
            <person name="Geysens S."/>
            <person name="Goldman G."/>
            <person name="de Groot P.W."/>
            <person name="Hansen K."/>
            <person name="Harris S.D."/>
            <person name="Heinekamp T."/>
            <person name="Helmstaedt K."/>
            <person name="Henrissat B."/>
            <person name="Hofmann G."/>
            <person name="Homan T."/>
            <person name="Horio T."/>
            <person name="Horiuchi H."/>
            <person name="James S."/>
            <person name="Jones M."/>
            <person name="Karaffa L."/>
            <person name="Karanyi Z."/>
            <person name="Kato M."/>
            <person name="Keller N."/>
            <person name="Kelly D.E."/>
            <person name="Kiel J.A."/>
            <person name="Kim J.M."/>
            <person name="van der Klei I.J."/>
            <person name="Klis F.M."/>
            <person name="Kovalchuk A."/>
            <person name="Krasevec N."/>
            <person name="Kubicek C.P."/>
            <person name="Liu B."/>
            <person name="Maccabe A."/>
            <person name="Meyer V."/>
            <person name="Mirabito P."/>
            <person name="Miskei M."/>
            <person name="Mos M."/>
            <person name="Mullins J."/>
            <person name="Nelson D.R."/>
            <person name="Nielsen J."/>
            <person name="Oakley B.R."/>
            <person name="Osmani S.A."/>
            <person name="Pakula T."/>
            <person name="Paszewski A."/>
            <person name="Paulsen I."/>
            <person name="Pilsyk S."/>
            <person name="Pocsi I."/>
            <person name="Punt P.J."/>
            <person name="Ram A.F."/>
            <person name="Ren Q."/>
            <person name="Robellet X."/>
            <person name="Robson G."/>
            <person name="Seiboth B."/>
            <person name="van Solingen P."/>
            <person name="Specht T."/>
            <person name="Sun J."/>
            <person name="Taheri-Talesh N."/>
            <person name="Takeshita N."/>
            <person name="Ussery D."/>
            <person name="vanKuyk P.A."/>
            <person name="Visser H."/>
            <person name="van de Vondervoort P.J."/>
            <person name="de Vries R.P."/>
            <person name="Walton J."/>
            <person name="Xiang X."/>
            <person name="Xiong Y."/>
            <person name="Zeng A.P."/>
            <person name="Brandt B.W."/>
            <person name="Cornell M.J."/>
            <person name="van den Hondel C.A."/>
            <person name="Visser J."/>
            <person name="Oliver S.G."/>
            <person name="Turner G."/>
        </authorList>
    </citation>
    <scope>GENOME REANNOTATION</scope>
    <source>
        <strain evidence="5">FGSC A4 / ATCC 38163 / CBS 112.46 / NRRL 194 / M139</strain>
    </source>
</reference>
<feature type="compositionally biased region" description="Basic and acidic residues" evidence="1">
    <location>
        <begin position="292"/>
        <end position="304"/>
    </location>
</feature>
<accession>Q5BAU2</accession>
<dbReference type="VEuPathDB" id="FungiDB:AN2338"/>
<evidence type="ECO:0000313" key="4">
    <source>
        <dbReference type="EMBL" id="CBF86635.1"/>
    </source>
</evidence>
<name>Q5BAU2_EMENI</name>
<evidence type="ECO:0000313" key="5">
    <source>
        <dbReference type="Proteomes" id="UP000000560"/>
    </source>
</evidence>
<feature type="transmembrane region" description="Helical" evidence="2">
    <location>
        <begin position="156"/>
        <end position="178"/>
    </location>
</feature>
<dbReference type="OrthoDB" id="4505626at2759"/>
<proteinExistence type="predicted"/>
<dbReference type="PANTHER" id="PTHR34883:SF12">
    <property type="entry name" value="MID2 DOMAIN-CONTAINING PROTEIN"/>
    <property type="match status" value="1"/>
</dbReference>
<keyword evidence="2" id="KW-0472">Membrane</keyword>
<dbReference type="AlphaFoldDB" id="Q5BAU2"/>
<evidence type="ECO:0000256" key="1">
    <source>
        <dbReference type="SAM" id="MobiDB-lite"/>
    </source>
</evidence>
<accession>C8VND7</accession>
<feature type="region of interest" description="Disordered" evidence="1">
    <location>
        <begin position="193"/>
        <end position="304"/>
    </location>
</feature>
<protein>
    <submittedName>
        <fullName evidence="4">Uncharacterized protein</fullName>
    </submittedName>
</protein>
<dbReference type="InParanoid" id="Q5BAU2"/>
<evidence type="ECO:0000256" key="2">
    <source>
        <dbReference type="SAM" id="Phobius"/>
    </source>
</evidence>
<dbReference type="RefSeq" id="XP_659942.1">
    <property type="nucleotide sequence ID" value="XM_654850.2"/>
</dbReference>
<reference evidence="5" key="1">
    <citation type="journal article" date="2005" name="Nature">
        <title>Sequencing of Aspergillus nidulans and comparative analysis with A. fumigatus and A. oryzae.</title>
        <authorList>
            <person name="Galagan J.E."/>
            <person name="Calvo S.E."/>
            <person name="Cuomo C."/>
            <person name="Ma L.J."/>
            <person name="Wortman J.R."/>
            <person name="Batzoglou S."/>
            <person name="Lee S.I."/>
            <person name="Basturkmen M."/>
            <person name="Spevak C.C."/>
            <person name="Clutterbuck J."/>
            <person name="Kapitonov V."/>
            <person name="Jurka J."/>
            <person name="Scazzocchio C."/>
            <person name="Farman M."/>
            <person name="Butler J."/>
            <person name="Purcell S."/>
            <person name="Harris S."/>
            <person name="Braus G.H."/>
            <person name="Draht O."/>
            <person name="Busch S."/>
            <person name="D'Enfert C."/>
            <person name="Bouchier C."/>
            <person name="Goldman G.H."/>
            <person name="Bell-Pedersen D."/>
            <person name="Griffiths-Jones S."/>
            <person name="Doonan J.H."/>
            <person name="Yu J."/>
            <person name="Vienken K."/>
            <person name="Pain A."/>
            <person name="Freitag M."/>
            <person name="Selker E.U."/>
            <person name="Archer D.B."/>
            <person name="Penalva M.A."/>
            <person name="Oakley B.R."/>
            <person name="Momany M."/>
            <person name="Tanaka T."/>
            <person name="Kumagai T."/>
            <person name="Asai K."/>
            <person name="Machida M."/>
            <person name="Nierman W.C."/>
            <person name="Denning D.W."/>
            <person name="Caddick M."/>
            <person name="Hynes M."/>
            <person name="Paoletti M."/>
            <person name="Fischer R."/>
            <person name="Miller B."/>
            <person name="Dyer P."/>
            <person name="Sachs M.S."/>
            <person name="Osmani S.A."/>
            <person name="Birren B.W."/>
        </authorList>
    </citation>
    <scope>NUCLEOTIDE SEQUENCE [LARGE SCALE GENOMIC DNA]</scope>
    <source>
        <strain evidence="5">FGSC A4 / ATCC 38163 / CBS 112.46 / NRRL 194 / M139</strain>
    </source>
</reference>
<dbReference type="eggNOG" id="ENOG502SP9Z">
    <property type="taxonomic scope" value="Eukaryota"/>
</dbReference>
<keyword evidence="2" id="KW-1133">Transmembrane helix</keyword>
<evidence type="ECO:0000256" key="3">
    <source>
        <dbReference type="SAM" id="SignalP"/>
    </source>
</evidence>
<feature type="signal peptide" evidence="3">
    <location>
        <begin position="1"/>
        <end position="23"/>
    </location>
</feature>
<feature type="compositionally biased region" description="Polar residues" evidence="1">
    <location>
        <begin position="276"/>
        <end position="291"/>
    </location>
</feature>
<dbReference type="EMBL" id="BN001307">
    <property type="protein sequence ID" value="CBF86635.1"/>
    <property type="molecule type" value="Genomic_DNA"/>
</dbReference>
<organism evidence="4 5">
    <name type="scientific">Emericella nidulans (strain FGSC A4 / ATCC 38163 / CBS 112.46 / NRRL 194 / M139)</name>
    <name type="common">Aspergillus nidulans</name>
    <dbReference type="NCBI Taxonomy" id="227321"/>
    <lineage>
        <taxon>Eukaryota</taxon>
        <taxon>Fungi</taxon>
        <taxon>Dikarya</taxon>
        <taxon>Ascomycota</taxon>
        <taxon>Pezizomycotina</taxon>
        <taxon>Eurotiomycetes</taxon>
        <taxon>Eurotiomycetidae</taxon>
        <taxon>Eurotiales</taxon>
        <taxon>Aspergillaceae</taxon>
        <taxon>Aspergillus</taxon>
        <taxon>Aspergillus subgen. Nidulantes</taxon>
    </lineage>
</organism>
<dbReference type="KEGG" id="ani:ANIA_02338"/>
<dbReference type="InterPro" id="IPR052953">
    <property type="entry name" value="Ser-rich/MCO-related"/>
</dbReference>
<feature type="region of interest" description="Disordered" evidence="1">
    <location>
        <begin position="124"/>
        <end position="149"/>
    </location>
</feature>
<dbReference type="Proteomes" id="UP000000560">
    <property type="component" value="Chromosome VII"/>
</dbReference>
<gene>
    <name evidence="4" type="ORF">ANIA_02338</name>
</gene>
<dbReference type="PANTHER" id="PTHR34883">
    <property type="entry name" value="SERINE-RICH PROTEIN, PUTATIVE-RELATED-RELATED"/>
    <property type="match status" value="1"/>
</dbReference>